<protein>
    <submittedName>
        <fullName evidence="1">YhcN/YlaJ family sporulation lipoprotein</fullName>
    </submittedName>
</protein>
<reference evidence="2" key="1">
    <citation type="journal article" date="2019" name="Int. J. Syst. Evol. Microbiol.">
        <title>The Global Catalogue of Microorganisms (GCM) 10K type strain sequencing project: providing services to taxonomists for standard genome sequencing and annotation.</title>
        <authorList>
            <consortium name="The Broad Institute Genomics Platform"/>
            <consortium name="The Broad Institute Genome Sequencing Center for Infectious Disease"/>
            <person name="Wu L."/>
            <person name="Ma J."/>
        </authorList>
    </citation>
    <scope>NUCLEOTIDE SEQUENCE [LARGE SCALE GENOMIC DNA]</scope>
    <source>
        <strain evidence="2">WYCCWR 12678</strain>
    </source>
</reference>
<organism evidence="1 2">
    <name type="scientific">Effusibacillus consociatus</name>
    <dbReference type="NCBI Taxonomy" id="1117041"/>
    <lineage>
        <taxon>Bacteria</taxon>
        <taxon>Bacillati</taxon>
        <taxon>Bacillota</taxon>
        <taxon>Bacilli</taxon>
        <taxon>Bacillales</taxon>
        <taxon>Alicyclobacillaceae</taxon>
        <taxon>Effusibacillus</taxon>
    </lineage>
</organism>
<evidence type="ECO:0000313" key="2">
    <source>
        <dbReference type="Proteomes" id="UP001596002"/>
    </source>
</evidence>
<dbReference type="InterPro" id="IPR019076">
    <property type="entry name" value="Spore_lipoprot_YhcN/YlaJ-like"/>
</dbReference>
<dbReference type="EMBL" id="JBHSHC010000130">
    <property type="protein sequence ID" value="MFC4769435.1"/>
    <property type="molecule type" value="Genomic_DNA"/>
</dbReference>
<dbReference type="PROSITE" id="PS51257">
    <property type="entry name" value="PROKAR_LIPOPROTEIN"/>
    <property type="match status" value="1"/>
</dbReference>
<dbReference type="RefSeq" id="WP_380027946.1">
    <property type="nucleotide sequence ID" value="NZ_JBHSHC010000130.1"/>
</dbReference>
<keyword evidence="2" id="KW-1185">Reference proteome</keyword>
<sequence length="201" mass="21855">MRAGKWIAWTVLGTMTIGVLAGCGGNPGLNGRMQTIPNTEPLYENRGIDIDGDGDRAWLSGHNNINNPPVNLTNLAPLGGGYRDMTQPYSAGMTADRVADLAQSVQGVDTASVVMVGQNAIVGLRLHRTVPRERAVAIAQEVRQLLMVQAPVLRSVRITTDQSLERRVFDLSQSVRNGRALSTTDRDFQDLSRDIPEVPPR</sequence>
<name>A0ABV9Q5G0_9BACL</name>
<accession>A0ABV9Q5G0</accession>
<evidence type="ECO:0000313" key="1">
    <source>
        <dbReference type="EMBL" id="MFC4769435.1"/>
    </source>
</evidence>
<dbReference type="Proteomes" id="UP001596002">
    <property type="component" value="Unassembled WGS sequence"/>
</dbReference>
<keyword evidence="1" id="KW-0449">Lipoprotein</keyword>
<proteinExistence type="predicted"/>
<comment type="caution">
    <text evidence="1">The sequence shown here is derived from an EMBL/GenBank/DDBJ whole genome shotgun (WGS) entry which is preliminary data.</text>
</comment>
<gene>
    <name evidence="1" type="ORF">ACFO8Q_19065</name>
</gene>
<dbReference type="Pfam" id="PF09580">
    <property type="entry name" value="Spore_YhcN_YlaJ"/>
    <property type="match status" value="1"/>
</dbReference>